<evidence type="ECO:0000256" key="1">
    <source>
        <dbReference type="ARBA" id="ARBA00004123"/>
    </source>
</evidence>
<dbReference type="PANTHER" id="PTHR36023">
    <property type="entry name" value="ARGOS-LIKE PROTEIN"/>
    <property type="match status" value="1"/>
</dbReference>
<dbReference type="GO" id="GO:0009725">
    <property type="term" value="P:response to hormone"/>
    <property type="evidence" value="ECO:0007669"/>
    <property type="project" value="UniProtKB-ARBA"/>
</dbReference>
<accession>A0AAV5C3D7</accession>
<keyword evidence="11 14" id="KW-0472">Membrane</keyword>
<keyword evidence="7" id="KW-0963">Cytoplasm</keyword>
<keyword evidence="17" id="KW-1185">Reference proteome</keyword>
<keyword evidence="9" id="KW-0256">Endoplasmic reticulum</keyword>
<feature type="transmembrane region" description="Helical" evidence="14">
    <location>
        <begin position="110"/>
        <end position="131"/>
    </location>
</feature>
<keyword evidence="12" id="KW-0539">Nucleus</keyword>
<dbReference type="GO" id="GO:0016020">
    <property type="term" value="C:membrane"/>
    <property type="evidence" value="ECO:0007669"/>
    <property type="project" value="UniProtKB-SubCell"/>
</dbReference>
<name>A0AAV5C3D7_ELECO</name>
<proteinExistence type="inferred from homology"/>
<feature type="region of interest" description="Disordered" evidence="13">
    <location>
        <begin position="35"/>
        <end position="74"/>
    </location>
</feature>
<evidence type="ECO:0000256" key="10">
    <source>
        <dbReference type="ARBA" id="ARBA00022989"/>
    </source>
</evidence>
<comment type="subcellular location">
    <subcellularLocation>
        <location evidence="4">Cytoplasm</location>
    </subcellularLocation>
    <subcellularLocation>
        <location evidence="3">Endoplasmic reticulum</location>
    </subcellularLocation>
    <subcellularLocation>
        <location evidence="2">Membrane</location>
        <topology evidence="2">Multi-pass membrane protein</topology>
    </subcellularLocation>
    <subcellularLocation>
        <location evidence="1">Nucleus</location>
    </subcellularLocation>
</comment>
<keyword evidence="10 14" id="KW-1133">Transmembrane helix</keyword>
<evidence type="ECO:0000256" key="5">
    <source>
        <dbReference type="ARBA" id="ARBA00006891"/>
    </source>
</evidence>
<evidence type="ECO:0008006" key="18">
    <source>
        <dbReference type="Google" id="ProtNLM"/>
    </source>
</evidence>
<dbReference type="Proteomes" id="UP001054889">
    <property type="component" value="Unassembled WGS sequence"/>
</dbReference>
<feature type="compositionally biased region" description="Basic and acidic residues" evidence="13">
    <location>
        <begin position="55"/>
        <end position="64"/>
    </location>
</feature>
<keyword evidence="8 14" id="KW-0812">Transmembrane</keyword>
<evidence type="ECO:0000256" key="4">
    <source>
        <dbReference type="ARBA" id="ARBA00004496"/>
    </source>
</evidence>
<organism evidence="15 17">
    <name type="scientific">Eleusine coracana subsp. coracana</name>
    <dbReference type="NCBI Taxonomy" id="191504"/>
    <lineage>
        <taxon>Eukaryota</taxon>
        <taxon>Viridiplantae</taxon>
        <taxon>Streptophyta</taxon>
        <taxon>Embryophyta</taxon>
        <taxon>Tracheophyta</taxon>
        <taxon>Spermatophyta</taxon>
        <taxon>Magnoliopsida</taxon>
        <taxon>Liliopsida</taxon>
        <taxon>Poales</taxon>
        <taxon>Poaceae</taxon>
        <taxon>PACMAD clade</taxon>
        <taxon>Chloridoideae</taxon>
        <taxon>Cynodonteae</taxon>
        <taxon>Eleusininae</taxon>
        <taxon>Eleusine</taxon>
    </lineage>
</organism>
<evidence type="ECO:0000256" key="14">
    <source>
        <dbReference type="SAM" id="Phobius"/>
    </source>
</evidence>
<dbReference type="EMBL" id="BQKI01000004">
    <property type="protein sequence ID" value="GJM92238.1"/>
    <property type="molecule type" value="Genomic_DNA"/>
</dbReference>
<reference evidence="15" key="2">
    <citation type="submission" date="2021-12" db="EMBL/GenBank/DDBJ databases">
        <title>Resequencing data analysis of finger millet.</title>
        <authorList>
            <person name="Hatakeyama M."/>
            <person name="Aluri S."/>
            <person name="Balachadran M.T."/>
            <person name="Sivarajan S.R."/>
            <person name="Poveda L."/>
            <person name="Shimizu-Inatsugi R."/>
            <person name="Schlapbach R."/>
            <person name="Sreeman S.M."/>
            <person name="Shimizu K.K."/>
        </authorList>
    </citation>
    <scope>NUCLEOTIDE SEQUENCE</scope>
</reference>
<comment type="caution">
    <text evidence="15">The sequence shown here is derived from an EMBL/GenBank/DDBJ whole genome shotgun (WGS) entry which is preliminary data.</text>
</comment>
<dbReference type="GO" id="GO:0005634">
    <property type="term" value="C:nucleus"/>
    <property type="evidence" value="ECO:0007669"/>
    <property type="project" value="UniProtKB-SubCell"/>
</dbReference>
<dbReference type="EMBL" id="BQKI01000004">
    <property type="protein sequence ID" value="GJM92244.1"/>
    <property type="molecule type" value="Genomic_DNA"/>
</dbReference>
<dbReference type="GO" id="GO:0005783">
    <property type="term" value="C:endoplasmic reticulum"/>
    <property type="evidence" value="ECO:0007669"/>
    <property type="project" value="UniProtKB-SubCell"/>
</dbReference>
<dbReference type="AlphaFoldDB" id="A0AAV5C3D7"/>
<keyword evidence="6" id="KW-0217">Developmental protein</keyword>
<evidence type="ECO:0000256" key="9">
    <source>
        <dbReference type="ARBA" id="ARBA00022824"/>
    </source>
</evidence>
<dbReference type="GO" id="GO:0046622">
    <property type="term" value="P:positive regulation of organ growth"/>
    <property type="evidence" value="ECO:0007669"/>
    <property type="project" value="InterPro"/>
</dbReference>
<evidence type="ECO:0000313" key="15">
    <source>
        <dbReference type="EMBL" id="GJM92238.1"/>
    </source>
</evidence>
<evidence type="ECO:0000256" key="12">
    <source>
        <dbReference type="ARBA" id="ARBA00023242"/>
    </source>
</evidence>
<feature type="transmembrane region" description="Helical" evidence="14">
    <location>
        <begin position="77"/>
        <end position="98"/>
    </location>
</feature>
<evidence type="ECO:0000256" key="8">
    <source>
        <dbReference type="ARBA" id="ARBA00022692"/>
    </source>
</evidence>
<evidence type="ECO:0000256" key="3">
    <source>
        <dbReference type="ARBA" id="ARBA00004240"/>
    </source>
</evidence>
<protein>
    <recommendedName>
        <fullName evidence="18">ARGOS-like protein</fullName>
    </recommendedName>
</protein>
<dbReference type="InterPro" id="IPR037468">
    <property type="entry name" value="ARGOS/ARL/OSR1"/>
</dbReference>
<dbReference type="PANTHER" id="PTHR36023:SF5">
    <property type="entry name" value="OS01G0888800 PROTEIN"/>
    <property type="match status" value="1"/>
</dbReference>
<comment type="similarity">
    <text evidence="5">Belongs to the plant organ size related (OSR) protein family.</text>
</comment>
<evidence type="ECO:0000256" key="2">
    <source>
        <dbReference type="ARBA" id="ARBA00004141"/>
    </source>
</evidence>
<evidence type="ECO:0000313" key="16">
    <source>
        <dbReference type="EMBL" id="GJM92244.1"/>
    </source>
</evidence>
<reference evidence="15" key="1">
    <citation type="journal article" date="2018" name="DNA Res.">
        <title>Multiple hybrid de novo genome assembly of finger millet, an orphan allotetraploid crop.</title>
        <authorList>
            <person name="Hatakeyama M."/>
            <person name="Aluri S."/>
            <person name="Balachadran M.T."/>
            <person name="Sivarajan S.R."/>
            <person name="Patrignani A."/>
            <person name="Gruter S."/>
            <person name="Poveda L."/>
            <person name="Shimizu-Inatsugi R."/>
            <person name="Baeten J."/>
            <person name="Francoijs K.J."/>
            <person name="Nataraja K.N."/>
            <person name="Reddy Y.A.N."/>
            <person name="Phadnis S."/>
            <person name="Ravikumar R.L."/>
            <person name="Schlapbach R."/>
            <person name="Sreeman S.M."/>
            <person name="Shimizu K.K."/>
        </authorList>
    </citation>
    <scope>NUCLEOTIDE SEQUENCE</scope>
</reference>
<evidence type="ECO:0000256" key="6">
    <source>
        <dbReference type="ARBA" id="ARBA00022473"/>
    </source>
</evidence>
<evidence type="ECO:0000256" key="11">
    <source>
        <dbReference type="ARBA" id="ARBA00023136"/>
    </source>
</evidence>
<sequence>MSFAIGGSQPELCWCLIPSEEASGSHGYYTIMERRTPSSKRSAPHHPRGAMHGNGTEHSKDQRRQPRTAATRNGSPAGYFSVELLLVFLCVAASLAFLPLVLPPLSPPPSLLLLVPVGLLAVLVALAFIPLDAQSHLVCSSRL</sequence>
<evidence type="ECO:0000313" key="17">
    <source>
        <dbReference type="Proteomes" id="UP001054889"/>
    </source>
</evidence>
<evidence type="ECO:0000256" key="13">
    <source>
        <dbReference type="SAM" id="MobiDB-lite"/>
    </source>
</evidence>
<gene>
    <name evidence="15" type="primary">ga08682</name>
    <name evidence="16" type="synonym">ga08689</name>
    <name evidence="15" type="ORF">PR202_ga08682</name>
    <name evidence="16" type="ORF">PR202_ga08689</name>
</gene>
<evidence type="ECO:0000256" key="7">
    <source>
        <dbReference type="ARBA" id="ARBA00022490"/>
    </source>
</evidence>